<evidence type="ECO:0000313" key="3">
    <source>
        <dbReference type="Proteomes" id="UP001220256"/>
    </source>
</evidence>
<gene>
    <name evidence="2" type="ORF">N7505_002358</name>
</gene>
<comment type="caution">
    <text evidence="2">The sequence shown here is derived from an EMBL/GenBank/DDBJ whole genome shotgun (WGS) entry which is preliminary data.</text>
</comment>
<evidence type="ECO:0000313" key="2">
    <source>
        <dbReference type="EMBL" id="KAJ5284378.1"/>
    </source>
</evidence>
<dbReference type="EMBL" id="JAPVEB010000001">
    <property type="protein sequence ID" value="KAJ5284378.1"/>
    <property type="molecule type" value="Genomic_DNA"/>
</dbReference>
<name>A0ABQ8WZH2_PENCH</name>
<accession>A0ABQ8WZH2</accession>
<keyword evidence="3" id="KW-1185">Reference proteome</keyword>
<organism evidence="2 3">
    <name type="scientific">Penicillium chrysogenum</name>
    <name type="common">Penicillium notatum</name>
    <dbReference type="NCBI Taxonomy" id="5076"/>
    <lineage>
        <taxon>Eukaryota</taxon>
        <taxon>Fungi</taxon>
        <taxon>Dikarya</taxon>
        <taxon>Ascomycota</taxon>
        <taxon>Pezizomycotina</taxon>
        <taxon>Eurotiomycetes</taxon>
        <taxon>Eurotiomycetidae</taxon>
        <taxon>Eurotiales</taxon>
        <taxon>Aspergillaceae</taxon>
        <taxon>Penicillium</taxon>
        <taxon>Penicillium chrysogenum species complex</taxon>
    </lineage>
</organism>
<proteinExistence type="predicted"/>
<sequence length="316" mass="35676">MICPMTRTPTSSASKNYLMTHKKPSGRQRVPSGTLAEIITRLRLYVTTLKYLLPPALSPAENGVIGEQQNLPIKVIKYLHFTNVPPAIAEKISSTSARYMFFSYDTRSMIIKLVTRAHQVASRHLLWEVQKVLRDMALDRSITMVGSAAVRGGPSSKEPDESWIPTQPIPGRDAKWPTVVVEVGVSESYQKLKADAEWWLTDSRGNVKLAIIVAINRETPNIKFETVCLDVSSLRRQRPRYVPTIRQSITTSRDPKRPDATITVSPPVPLTIQSAELFCRQRILPEHNIDLSPDQLREISGQVWDHQVFCYSYLVS</sequence>
<dbReference type="Proteomes" id="UP001220256">
    <property type="component" value="Unassembled WGS sequence"/>
</dbReference>
<protein>
    <submittedName>
        <fullName evidence="2">Uncharacterized protein</fullName>
    </submittedName>
</protein>
<reference evidence="2 3" key="1">
    <citation type="journal article" date="2023" name="IMA Fungus">
        <title>Comparative genomic study of the Penicillium genus elucidates a diverse pangenome and 15 lateral gene transfer events.</title>
        <authorList>
            <person name="Petersen C."/>
            <person name="Sorensen T."/>
            <person name="Nielsen M.R."/>
            <person name="Sondergaard T.E."/>
            <person name="Sorensen J.L."/>
            <person name="Fitzpatrick D.A."/>
            <person name="Frisvad J.C."/>
            <person name="Nielsen K.L."/>
        </authorList>
    </citation>
    <scope>NUCLEOTIDE SEQUENCE [LARGE SCALE GENOMIC DNA]</scope>
    <source>
        <strain evidence="2 3">IBT 3361</strain>
    </source>
</reference>
<evidence type="ECO:0000256" key="1">
    <source>
        <dbReference type="SAM" id="MobiDB-lite"/>
    </source>
</evidence>
<feature type="region of interest" description="Disordered" evidence="1">
    <location>
        <begin position="149"/>
        <end position="168"/>
    </location>
</feature>